<dbReference type="GO" id="GO:0003824">
    <property type="term" value="F:catalytic activity"/>
    <property type="evidence" value="ECO:0007669"/>
    <property type="project" value="InterPro"/>
</dbReference>
<dbReference type="InterPro" id="IPR001310">
    <property type="entry name" value="Histidine_triad_HIT"/>
</dbReference>
<evidence type="ECO:0000259" key="4">
    <source>
        <dbReference type="PROSITE" id="PS51084"/>
    </source>
</evidence>
<evidence type="ECO:0000313" key="6">
    <source>
        <dbReference type="Proteomes" id="UP000054166"/>
    </source>
</evidence>
<evidence type="ECO:0000313" key="5">
    <source>
        <dbReference type="EMBL" id="KIM82868.1"/>
    </source>
</evidence>
<accession>A0A0C3B989</accession>
<dbReference type="InParanoid" id="A0A0C3B989"/>
<dbReference type="SUPFAM" id="SSF54197">
    <property type="entry name" value="HIT-like"/>
    <property type="match status" value="1"/>
</dbReference>
<dbReference type="InterPro" id="IPR019808">
    <property type="entry name" value="Histidine_triad_CS"/>
</dbReference>
<reference evidence="5 6" key="1">
    <citation type="submission" date="2014-04" db="EMBL/GenBank/DDBJ databases">
        <authorList>
            <consortium name="DOE Joint Genome Institute"/>
            <person name="Kuo A."/>
            <person name="Tarkka M."/>
            <person name="Buscot F."/>
            <person name="Kohler A."/>
            <person name="Nagy L.G."/>
            <person name="Floudas D."/>
            <person name="Copeland A."/>
            <person name="Barry K.W."/>
            <person name="Cichocki N."/>
            <person name="Veneault-Fourrey C."/>
            <person name="LaButti K."/>
            <person name="Lindquist E.A."/>
            <person name="Lipzen A."/>
            <person name="Lundell T."/>
            <person name="Morin E."/>
            <person name="Murat C."/>
            <person name="Sun H."/>
            <person name="Tunlid A."/>
            <person name="Henrissat B."/>
            <person name="Grigoriev I.V."/>
            <person name="Hibbett D.S."/>
            <person name="Martin F."/>
            <person name="Nordberg H.P."/>
            <person name="Cantor M.N."/>
            <person name="Hua S.X."/>
        </authorList>
    </citation>
    <scope>NUCLEOTIDE SEQUENCE [LARGE SCALE GENOMIC DNA]</scope>
    <source>
        <strain evidence="5 6">F 1598</strain>
    </source>
</reference>
<feature type="active site" description="Tele-AMP-histidine intermediate" evidence="1">
    <location>
        <position position="100"/>
    </location>
</feature>
<dbReference type="InterPro" id="IPR039384">
    <property type="entry name" value="HINT"/>
</dbReference>
<dbReference type="CDD" id="cd01277">
    <property type="entry name" value="HINT_subgroup"/>
    <property type="match status" value="1"/>
</dbReference>
<evidence type="ECO:0000256" key="1">
    <source>
        <dbReference type="PIRSR" id="PIRSR601310-1"/>
    </source>
</evidence>
<dbReference type="PANTHER" id="PTHR46648:SF1">
    <property type="entry name" value="ADENOSINE 5'-MONOPHOSPHORAMIDASE HNT1"/>
    <property type="match status" value="1"/>
</dbReference>
<reference evidence="6" key="2">
    <citation type="submission" date="2015-01" db="EMBL/GenBank/DDBJ databases">
        <title>Evolutionary Origins and Diversification of the Mycorrhizal Mutualists.</title>
        <authorList>
            <consortium name="DOE Joint Genome Institute"/>
            <consortium name="Mycorrhizal Genomics Consortium"/>
            <person name="Kohler A."/>
            <person name="Kuo A."/>
            <person name="Nagy L.G."/>
            <person name="Floudas D."/>
            <person name="Copeland A."/>
            <person name="Barry K.W."/>
            <person name="Cichocki N."/>
            <person name="Veneault-Fourrey C."/>
            <person name="LaButti K."/>
            <person name="Lindquist E.A."/>
            <person name="Lipzen A."/>
            <person name="Lundell T."/>
            <person name="Morin E."/>
            <person name="Murat C."/>
            <person name="Riley R."/>
            <person name="Ohm R."/>
            <person name="Sun H."/>
            <person name="Tunlid A."/>
            <person name="Henrissat B."/>
            <person name="Grigoriev I.V."/>
            <person name="Hibbett D.S."/>
            <person name="Martin F."/>
        </authorList>
    </citation>
    <scope>NUCLEOTIDE SEQUENCE [LARGE SCALE GENOMIC DNA]</scope>
    <source>
        <strain evidence="6">F 1598</strain>
    </source>
</reference>
<dbReference type="HOGENOM" id="CLU_056776_3_0_1"/>
<dbReference type="InterPro" id="IPR036265">
    <property type="entry name" value="HIT-like_sf"/>
</dbReference>
<dbReference type="STRING" id="765440.A0A0C3B989"/>
<dbReference type="PROSITE" id="PS00892">
    <property type="entry name" value="HIT_1"/>
    <property type="match status" value="1"/>
</dbReference>
<dbReference type="PROSITE" id="PS51084">
    <property type="entry name" value="HIT_2"/>
    <property type="match status" value="1"/>
</dbReference>
<feature type="domain" description="HIT" evidence="4">
    <location>
        <begin position="10"/>
        <end position="114"/>
    </location>
</feature>
<proteinExistence type="predicted"/>
<dbReference type="EMBL" id="KN832993">
    <property type="protein sequence ID" value="KIM82868.1"/>
    <property type="molecule type" value="Genomic_DNA"/>
</dbReference>
<dbReference type="InterPro" id="IPR011146">
    <property type="entry name" value="HIT-like"/>
</dbReference>
<dbReference type="AlphaFoldDB" id="A0A0C3B989"/>
<sequence length="145" mass="16527">MASHLIDSCIFCKIIKGEIPCFKVVETDLSYAFLDISPLAEGHTLIIPKYHSERLDEVPDQYLVDILPLAKKIALSTGHANYNLLQNNGKKAFQHVPHFHLHLIPKPNLEDGMIFREEDVARKVERPKDELAKTLEKMKEALSKL</sequence>
<dbReference type="Proteomes" id="UP000054166">
    <property type="component" value="Unassembled WGS sequence"/>
</dbReference>
<organism evidence="5 6">
    <name type="scientific">Piloderma croceum (strain F 1598)</name>
    <dbReference type="NCBI Taxonomy" id="765440"/>
    <lineage>
        <taxon>Eukaryota</taxon>
        <taxon>Fungi</taxon>
        <taxon>Dikarya</taxon>
        <taxon>Basidiomycota</taxon>
        <taxon>Agaricomycotina</taxon>
        <taxon>Agaricomycetes</taxon>
        <taxon>Agaricomycetidae</taxon>
        <taxon>Atheliales</taxon>
        <taxon>Atheliaceae</taxon>
        <taxon>Piloderma</taxon>
    </lineage>
</organism>
<dbReference type="Gene3D" id="3.30.428.10">
    <property type="entry name" value="HIT-like"/>
    <property type="match status" value="1"/>
</dbReference>
<evidence type="ECO:0000256" key="2">
    <source>
        <dbReference type="PIRSR" id="PIRSR601310-3"/>
    </source>
</evidence>
<dbReference type="GO" id="GO:0009117">
    <property type="term" value="P:nucleotide metabolic process"/>
    <property type="evidence" value="ECO:0007669"/>
    <property type="project" value="TreeGrafter"/>
</dbReference>
<evidence type="ECO:0000256" key="3">
    <source>
        <dbReference type="PROSITE-ProRule" id="PRU00464"/>
    </source>
</evidence>
<feature type="short sequence motif" description="Histidine triad motif" evidence="2 3">
    <location>
        <begin position="98"/>
        <end position="102"/>
    </location>
</feature>
<dbReference type="PANTHER" id="PTHR46648">
    <property type="entry name" value="HIT FAMILY PROTEIN 1"/>
    <property type="match status" value="1"/>
</dbReference>
<dbReference type="OrthoDB" id="672793at2759"/>
<gene>
    <name evidence="5" type="ORF">PILCRDRAFT_820163</name>
</gene>
<name>A0A0C3B989_PILCF</name>
<dbReference type="PRINTS" id="PR00332">
    <property type="entry name" value="HISTRIAD"/>
</dbReference>
<keyword evidence="6" id="KW-1185">Reference proteome</keyword>
<protein>
    <recommendedName>
        <fullName evidence="4">HIT domain-containing protein</fullName>
    </recommendedName>
</protein>
<dbReference type="Pfam" id="PF01230">
    <property type="entry name" value="HIT"/>
    <property type="match status" value="1"/>
</dbReference>